<sequence>MVRLAGYACSYCGLRVRLTGDHRHPGYGVVDQVAFAPPRADGLPNLGVAHRFCNYVSQVRRLGCGQILRRAWLGWATEQFEASECERRYGTRHYERLGLHPDRLRAPRLYRKYWQVRKMRCAMKARNYYSE</sequence>
<evidence type="ECO:0000313" key="2">
    <source>
        <dbReference type="Proteomes" id="UP001165136"/>
    </source>
</evidence>
<dbReference type="AlphaFoldDB" id="A0A9W6R0N6"/>
<comment type="caution">
    <text evidence="1">The sequence shown here is derived from an EMBL/GenBank/DDBJ whole genome shotgun (WGS) entry which is preliminary data.</text>
</comment>
<proteinExistence type="predicted"/>
<protein>
    <submittedName>
        <fullName evidence="1">Uncharacterized protein</fullName>
    </submittedName>
</protein>
<evidence type="ECO:0000313" key="1">
    <source>
        <dbReference type="EMBL" id="GLY67158.1"/>
    </source>
</evidence>
<name>A0A9W6R0N6_9PSEU</name>
<organism evidence="1 2">
    <name type="scientific">Amycolatopsis taiwanensis</name>
    <dbReference type="NCBI Taxonomy" id="342230"/>
    <lineage>
        <taxon>Bacteria</taxon>
        <taxon>Bacillati</taxon>
        <taxon>Actinomycetota</taxon>
        <taxon>Actinomycetes</taxon>
        <taxon>Pseudonocardiales</taxon>
        <taxon>Pseudonocardiaceae</taxon>
        <taxon>Amycolatopsis</taxon>
    </lineage>
</organism>
<dbReference type="EMBL" id="BSTI01000007">
    <property type="protein sequence ID" value="GLY67158.1"/>
    <property type="molecule type" value="Genomic_DNA"/>
</dbReference>
<keyword evidence="2" id="KW-1185">Reference proteome</keyword>
<reference evidence="1" key="1">
    <citation type="submission" date="2023-03" db="EMBL/GenBank/DDBJ databases">
        <title>Amycolatopsis taiwanensis NBRC 103393.</title>
        <authorList>
            <person name="Ichikawa N."/>
            <person name="Sato H."/>
            <person name="Tonouchi N."/>
        </authorList>
    </citation>
    <scope>NUCLEOTIDE SEQUENCE</scope>
    <source>
        <strain evidence="1">NBRC 103393</strain>
    </source>
</reference>
<dbReference type="RefSeq" id="WP_052372790.1">
    <property type="nucleotide sequence ID" value="NZ_BSTI01000007.1"/>
</dbReference>
<accession>A0A9W6R0N6</accession>
<gene>
    <name evidence="1" type="ORF">Atai01_37770</name>
</gene>
<dbReference type="Proteomes" id="UP001165136">
    <property type="component" value="Unassembled WGS sequence"/>
</dbReference>